<protein>
    <submittedName>
        <fullName evidence="2">Beta-lactamase</fullName>
    </submittedName>
</protein>
<dbReference type="PROSITE" id="PS51257">
    <property type="entry name" value="PROKAR_LIPOPROTEIN"/>
    <property type="match status" value="1"/>
</dbReference>
<dbReference type="Proteomes" id="UP000019151">
    <property type="component" value="Chromosome"/>
</dbReference>
<evidence type="ECO:0000313" key="3">
    <source>
        <dbReference type="Proteomes" id="UP000019151"/>
    </source>
</evidence>
<dbReference type="InParanoid" id="W0RFP2"/>
<dbReference type="SUPFAM" id="SSF56601">
    <property type="entry name" value="beta-lactamase/transpeptidase-like"/>
    <property type="match status" value="1"/>
</dbReference>
<reference evidence="2 3" key="1">
    <citation type="journal article" date="2014" name="Genome Announc.">
        <title>Genome Sequence and Methylome of Soil Bacterium Gemmatirosa kalamazoonensis KBS708T, a Member of the Rarely Cultivated Gemmatimonadetes Phylum.</title>
        <authorList>
            <person name="Debruyn J.M."/>
            <person name="Radosevich M."/>
            <person name="Wommack K.E."/>
            <person name="Polson S.W."/>
            <person name="Hauser L.J."/>
            <person name="Fawaz M.N."/>
            <person name="Korlach J."/>
            <person name="Tsai Y.C."/>
        </authorList>
    </citation>
    <scope>NUCLEOTIDE SEQUENCE [LARGE SCALE GENOMIC DNA]</scope>
    <source>
        <strain evidence="2 3">KBS708</strain>
    </source>
</reference>
<dbReference type="eggNOG" id="COG1680">
    <property type="taxonomic scope" value="Bacteria"/>
</dbReference>
<evidence type="ECO:0000313" key="2">
    <source>
        <dbReference type="EMBL" id="AHG89924.1"/>
    </source>
</evidence>
<dbReference type="OrthoDB" id="9793489at2"/>
<accession>W0RFP2</accession>
<dbReference type="Pfam" id="PF00144">
    <property type="entry name" value="Beta-lactamase"/>
    <property type="match status" value="1"/>
</dbReference>
<dbReference type="PANTHER" id="PTHR46825:SF9">
    <property type="entry name" value="BETA-LACTAMASE-RELATED DOMAIN-CONTAINING PROTEIN"/>
    <property type="match status" value="1"/>
</dbReference>
<gene>
    <name evidence="2" type="ORF">J421_2387</name>
</gene>
<dbReference type="HOGENOM" id="CLU_758288_0_0_0"/>
<sequence length="352" mass="36700">MGVLKSALAVAVGLAGCRGTVPTQPATPAASLAEFEGRVDALRASAQIPAVSGAIARDGRVAWARGFGVADLATGRAATDTTLYHLASLTKPYASTVLLQLVAEGRISLDDPVSKYGIVLAGPGVVRVRHLMSHTSEGTPGTAYRYNGARFSLLDSVIARADGRPFAEAVAERVLRRIGVTHTAPNPLSPSFAASIASPALVQATLARGYSSDGRAVPTEYPASFSTAAGLVASAVDVARFSIALDRGELLSPAMRALAFAPTVTPAGDTLPYALGWFSTRYRGVRVIWHYGYWTAISALIVKVPDRGLTLVVLANTDALSRPYALGDGRLDGDPWATEFLDAFVLGSAPLP</sequence>
<dbReference type="AlphaFoldDB" id="W0RFP2"/>
<organism evidence="2 3">
    <name type="scientific">Gemmatirosa kalamazoonensis</name>
    <dbReference type="NCBI Taxonomy" id="861299"/>
    <lineage>
        <taxon>Bacteria</taxon>
        <taxon>Pseudomonadati</taxon>
        <taxon>Gemmatimonadota</taxon>
        <taxon>Gemmatimonadia</taxon>
        <taxon>Gemmatimonadales</taxon>
        <taxon>Gemmatimonadaceae</taxon>
        <taxon>Gemmatirosa</taxon>
    </lineage>
</organism>
<proteinExistence type="predicted"/>
<dbReference type="PANTHER" id="PTHR46825">
    <property type="entry name" value="D-ALANYL-D-ALANINE-CARBOXYPEPTIDASE/ENDOPEPTIDASE AMPH"/>
    <property type="match status" value="1"/>
</dbReference>
<evidence type="ECO:0000259" key="1">
    <source>
        <dbReference type="Pfam" id="PF00144"/>
    </source>
</evidence>
<feature type="domain" description="Beta-lactamase-related" evidence="1">
    <location>
        <begin position="36"/>
        <end position="320"/>
    </location>
</feature>
<dbReference type="KEGG" id="gba:J421_2387"/>
<name>W0RFP2_9BACT</name>
<dbReference type="RefSeq" id="WP_025411401.1">
    <property type="nucleotide sequence ID" value="NZ_CP007128.1"/>
</dbReference>
<dbReference type="STRING" id="861299.J421_2387"/>
<dbReference type="InterPro" id="IPR012338">
    <property type="entry name" value="Beta-lactam/transpept-like"/>
</dbReference>
<dbReference type="Gene3D" id="3.40.710.10">
    <property type="entry name" value="DD-peptidase/beta-lactamase superfamily"/>
    <property type="match status" value="2"/>
</dbReference>
<dbReference type="EMBL" id="CP007128">
    <property type="protein sequence ID" value="AHG89924.1"/>
    <property type="molecule type" value="Genomic_DNA"/>
</dbReference>
<dbReference type="InterPro" id="IPR001466">
    <property type="entry name" value="Beta-lactam-related"/>
</dbReference>
<keyword evidence="3" id="KW-1185">Reference proteome</keyword>
<dbReference type="InterPro" id="IPR050491">
    <property type="entry name" value="AmpC-like"/>
</dbReference>